<evidence type="ECO:0000313" key="5">
    <source>
        <dbReference type="EMBL" id="MEJ8810821.1"/>
    </source>
</evidence>
<dbReference type="InterPro" id="IPR002123">
    <property type="entry name" value="Plipid/glycerol_acylTrfase"/>
</dbReference>
<dbReference type="SMART" id="SM00563">
    <property type="entry name" value="PlsC"/>
    <property type="match status" value="1"/>
</dbReference>
<dbReference type="InterPro" id="IPR020845">
    <property type="entry name" value="AMP-binding_CS"/>
</dbReference>
<keyword evidence="6" id="KW-1185">Reference proteome</keyword>
<protein>
    <submittedName>
        <fullName evidence="5">AMP-binding protein</fullName>
    </submittedName>
</protein>
<dbReference type="CDD" id="cd05931">
    <property type="entry name" value="FAAL"/>
    <property type="match status" value="1"/>
</dbReference>
<dbReference type="CDD" id="cd07989">
    <property type="entry name" value="LPLAT_AGPAT-like"/>
    <property type="match status" value="1"/>
</dbReference>
<dbReference type="PROSITE" id="PS00455">
    <property type="entry name" value="AMP_BINDING"/>
    <property type="match status" value="1"/>
</dbReference>
<reference evidence="5 6" key="1">
    <citation type="submission" date="2024-03" db="EMBL/GenBank/DDBJ databases">
        <title>Novel species of the genus Variovorax.</title>
        <authorList>
            <person name="Liu Q."/>
            <person name="Xin Y.-H."/>
        </authorList>
    </citation>
    <scope>NUCLEOTIDE SEQUENCE [LARGE SCALE GENOMIC DNA]</scope>
    <source>
        <strain evidence="5 6">KACC 18899</strain>
    </source>
</reference>
<feature type="transmembrane region" description="Helical" evidence="3">
    <location>
        <begin position="709"/>
        <end position="731"/>
    </location>
</feature>
<keyword evidence="3" id="KW-0472">Membrane</keyword>
<comment type="similarity">
    <text evidence="1">Belongs to the ATP-dependent AMP-binding enzyme family.</text>
</comment>
<dbReference type="Gene3D" id="3.30.300.30">
    <property type="match status" value="1"/>
</dbReference>
<dbReference type="EMBL" id="JBBKZU010000002">
    <property type="protein sequence ID" value="MEJ8810821.1"/>
    <property type="molecule type" value="Genomic_DNA"/>
</dbReference>
<evidence type="ECO:0000256" key="1">
    <source>
        <dbReference type="ARBA" id="ARBA00006432"/>
    </source>
</evidence>
<dbReference type="SUPFAM" id="SSF47336">
    <property type="entry name" value="ACP-like"/>
    <property type="match status" value="1"/>
</dbReference>
<dbReference type="Proteomes" id="UP001365846">
    <property type="component" value="Unassembled WGS sequence"/>
</dbReference>
<keyword evidence="3" id="KW-1133">Transmembrane helix</keyword>
<dbReference type="RefSeq" id="WP_340356130.1">
    <property type="nucleotide sequence ID" value="NZ_JBBKZU010000002.1"/>
</dbReference>
<dbReference type="PROSITE" id="PS50075">
    <property type="entry name" value="CARRIER"/>
    <property type="match status" value="1"/>
</dbReference>
<dbReference type="PANTHER" id="PTHR22754">
    <property type="entry name" value="DISCO-INTERACTING PROTEIN 2 DIP2 -RELATED"/>
    <property type="match status" value="1"/>
</dbReference>
<sequence>MERSGPAASQQLSNGPQGLLDLIGRMLGELRAGAAVPVELDDELERRLGIDSLARMELMLRLEQAYDVRMPEHEVQQARTPRDLWRALAAATPREGMTLATPSPRAPAPHSGSGRVAAHAQTLVEVLEAHARDAPERPHITLLGEGAPTTRTHGELLQRASAVAAALQAEGLRPGQSVALMLPTGLAFFEAFAGILIAGGVPVPIYPPFRASAFEDHLLRQARILDNAQAVLLIGDDRTRAAASMLRLAAPGVRRVLAVETLTTGAGAPQPAPRGPLDTALLQYTSGSTGQPKGVVLTHANLLANIRAMGTVLEVDAQDVFVSWLPLYHDMGLIGAWMGSLYHGIPLVVMPPQDFLSRPSRWLRALHEHGGTLSAAPNFAYEILATKVPDDELQGLDLHRWRLAINGAEPVHAQTLQRFARRFAAHGFDERAMMPVYGLAESAVGLAFRPLLQAPRIDCIDRHLLHRAGRAEVVPCDAPQATRVVACGLPLPGHEIRVVDEAGAEVPERVEGRIEFRGPSATGGYFRNPEATRALFDGPWLDTGDVGYVVQGEIHLTSRAKDLIIRGGHNLHPYELEEAIGALAGVRRGCVAVFAAADPASASERVVVLAETRETEPAAKAALRERIGELAVALLGVPADDIVLAGPHVVPKTSSGKIRRVACRELYEHGLLDAPARSMTLQLARLSLGAAARRVRAPLERVAQAVVAIWWWTLFGLGAMCGVAVAALPSLPWRKRAARAIARGMLWASGLPLRVEGGPRVPAGPMVVVANHASYLDWLVLTAQLPATVRIVAKQELASHALLRWVLERVGTRFVARGDPRRGVEDTRVLVQAARNGESLMFFPEGTLTREPGLMPFHMGAFMVSAESGLPLLPVSLRGTRNVLREGSWWPRREAVGLVIHEALSPQGHDWQAALQLRDAARSAIAADCAEPVLRAGEGAAATAAMQ</sequence>
<organism evidence="5 6">
    <name type="scientific">Variovorax ureilyticus</name>
    <dbReference type="NCBI Taxonomy" id="1836198"/>
    <lineage>
        <taxon>Bacteria</taxon>
        <taxon>Pseudomonadati</taxon>
        <taxon>Pseudomonadota</taxon>
        <taxon>Betaproteobacteria</taxon>
        <taxon>Burkholderiales</taxon>
        <taxon>Comamonadaceae</taxon>
        <taxon>Variovorax</taxon>
    </lineage>
</organism>
<dbReference type="InterPro" id="IPR000873">
    <property type="entry name" value="AMP-dep_synth/lig_dom"/>
</dbReference>
<gene>
    <name evidence="5" type="ORF">WKW77_07055</name>
</gene>
<comment type="caution">
    <text evidence="5">The sequence shown here is derived from an EMBL/GenBank/DDBJ whole genome shotgun (WGS) entry which is preliminary data.</text>
</comment>
<evidence type="ECO:0000313" key="6">
    <source>
        <dbReference type="Proteomes" id="UP001365846"/>
    </source>
</evidence>
<evidence type="ECO:0000256" key="3">
    <source>
        <dbReference type="SAM" id="Phobius"/>
    </source>
</evidence>
<keyword evidence="3" id="KW-0812">Transmembrane</keyword>
<dbReference type="Gene3D" id="3.40.50.12780">
    <property type="entry name" value="N-terminal domain of ligase-like"/>
    <property type="match status" value="1"/>
</dbReference>
<keyword evidence="2" id="KW-0436">Ligase</keyword>
<accession>A0ABU8VBI3</accession>
<dbReference type="Gene3D" id="1.10.1200.10">
    <property type="entry name" value="ACP-like"/>
    <property type="match status" value="1"/>
</dbReference>
<name>A0ABU8VBI3_9BURK</name>
<dbReference type="InterPro" id="IPR045851">
    <property type="entry name" value="AMP-bd_C_sf"/>
</dbReference>
<dbReference type="Pfam" id="PF00501">
    <property type="entry name" value="AMP-binding"/>
    <property type="match status" value="1"/>
</dbReference>
<dbReference type="InterPro" id="IPR009081">
    <property type="entry name" value="PP-bd_ACP"/>
</dbReference>
<feature type="domain" description="Carrier" evidence="4">
    <location>
        <begin position="13"/>
        <end position="92"/>
    </location>
</feature>
<dbReference type="Pfam" id="PF01553">
    <property type="entry name" value="Acyltransferase"/>
    <property type="match status" value="1"/>
</dbReference>
<proteinExistence type="inferred from homology"/>
<dbReference type="InterPro" id="IPR040097">
    <property type="entry name" value="FAAL/FAAC"/>
</dbReference>
<dbReference type="SUPFAM" id="SSF69593">
    <property type="entry name" value="Glycerol-3-phosphate (1)-acyltransferase"/>
    <property type="match status" value="1"/>
</dbReference>
<dbReference type="InterPro" id="IPR042099">
    <property type="entry name" value="ANL_N_sf"/>
</dbReference>
<dbReference type="InterPro" id="IPR036736">
    <property type="entry name" value="ACP-like_sf"/>
</dbReference>
<dbReference type="PANTHER" id="PTHR22754:SF32">
    <property type="entry name" value="DISCO-INTERACTING PROTEIN 2"/>
    <property type="match status" value="1"/>
</dbReference>
<evidence type="ECO:0000256" key="2">
    <source>
        <dbReference type="ARBA" id="ARBA00022598"/>
    </source>
</evidence>
<dbReference type="Pfam" id="PF00550">
    <property type="entry name" value="PP-binding"/>
    <property type="match status" value="1"/>
</dbReference>
<dbReference type="SUPFAM" id="SSF56801">
    <property type="entry name" value="Acetyl-CoA synthetase-like"/>
    <property type="match status" value="1"/>
</dbReference>
<evidence type="ECO:0000259" key="4">
    <source>
        <dbReference type="PROSITE" id="PS50075"/>
    </source>
</evidence>